<dbReference type="Pfam" id="PF26639">
    <property type="entry name" value="Het-6_barrel"/>
    <property type="match status" value="1"/>
</dbReference>
<evidence type="ECO:0000256" key="1">
    <source>
        <dbReference type="SAM" id="MobiDB-lite"/>
    </source>
</evidence>
<dbReference type="InterPro" id="IPR052895">
    <property type="entry name" value="HetReg/Transcr_Mod"/>
</dbReference>
<keyword evidence="5" id="KW-1185">Reference proteome</keyword>
<accession>A0ABR0K4K0</accession>
<feature type="domain" description="Heterokaryon incompatibility" evidence="3">
    <location>
        <begin position="327"/>
        <end position="455"/>
    </location>
</feature>
<evidence type="ECO:0000259" key="3">
    <source>
        <dbReference type="Pfam" id="PF06985"/>
    </source>
</evidence>
<dbReference type="PANTHER" id="PTHR24148">
    <property type="entry name" value="ANKYRIN REPEAT DOMAIN-CONTAINING PROTEIN 39 HOMOLOG-RELATED"/>
    <property type="match status" value="1"/>
</dbReference>
<evidence type="ECO:0000313" key="5">
    <source>
        <dbReference type="Proteomes" id="UP001345013"/>
    </source>
</evidence>
<name>A0ABR0K4K0_9EURO</name>
<feature type="transmembrane region" description="Helical" evidence="2">
    <location>
        <begin position="110"/>
        <end position="134"/>
    </location>
</feature>
<dbReference type="Pfam" id="PF06985">
    <property type="entry name" value="HET"/>
    <property type="match status" value="1"/>
</dbReference>
<gene>
    <name evidence="4" type="ORF">LTR24_006887</name>
</gene>
<feature type="region of interest" description="Disordered" evidence="1">
    <location>
        <begin position="295"/>
        <end position="318"/>
    </location>
</feature>
<feature type="transmembrane region" description="Helical" evidence="2">
    <location>
        <begin position="193"/>
        <end position="210"/>
    </location>
</feature>
<comment type="caution">
    <text evidence="4">The sequence shown here is derived from an EMBL/GenBank/DDBJ whole genome shotgun (WGS) entry which is preliminary data.</text>
</comment>
<evidence type="ECO:0000313" key="4">
    <source>
        <dbReference type="EMBL" id="KAK5087247.1"/>
    </source>
</evidence>
<organism evidence="4 5">
    <name type="scientific">Lithohypha guttulata</name>
    <dbReference type="NCBI Taxonomy" id="1690604"/>
    <lineage>
        <taxon>Eukaryota</taxon>
        <taxon>Fungi</taxon>
        <taxon>Dikarya</taxon>
        <taxon>Ascomycota</taxon>
        <taxon>Pezizomycotina</taxon>
        <taxon>Eurotiomycetes</taxon>
        <taxon>Chaetothyriomycetidae</taxon>
        <taxon>Chaetothyriales</taxon>
        <taxon>Trichomeriaceae</taxon>
        <taxon>Lithohypha</taxon>
    </lineage>
</organism>
<evidence type="ECO:0000256" key="2">
    <source>
        <dbReference type="SAM" id="Phobius"/>
    </source>
</evidence>
<reference evidence="4 5" key="1">
    <citation type="submission" date="2023-08" db="EMBL/GenBank/DDBJ databases">
        <title>Black Yeasts Isolated from many extreme environments.</title>
        <authorList>
            <person name="Coleine C."/>
            <person name="Stajich J.E."/>
            <person name="Selbmann L."/>
        </authorList>
    </citation>
    <scope>NUCLEOTIDE SEQUENCE [LARGE SCALE GENOMIC DNA]</scope>
    <source>
        <strain evidence="4 5">CCFEE 5885</strain>
    </source>
</reference>
<dbReference type="Proteomes" id="UP001345013">
    <property type="component" value="Unassembled WGS sequence"/>
</dbReference>
<dbReference type="EMBL" id="JAVRRG010000095">
    <property type="protein sequence ID" value="KAK5087247.1"/>
    <property type="molecule type" value="Genomic_DNA"/>
</dbReference>
<protein>
    <recommendedName>
        <fullName evidence="3">Heterokaryon incompatibility domain-containing protein</fullName>
    </recommendedName>
</protein>
<keyword evidence="2" id="KW-1133">Transmembrane helix</keyword>
<dbReference type="PANTHER" id="PTHR24148:SF73">
    <property type="entry name" value="HET DOMAIN PROTEIN (AFU_ORTHOLOGUE AFUA_8G01020)"/>
    <property type="match status" value="1"/>
</dbReference>
<keyword evidence="2" id="KW-0812">Transmembrane</keyword>
<proteinExistence type="predicted"/>
<keyword evidence="2" id="KW-0472">Membrane</keyword>
<sequence>MDSLTKARLRWLKYYAERLNGMSVPDLSPAELERVLQWKMIPTNAMHIYEYAMCANGFRVQLSNLDHNVLDAKTQRLVISTLHKIGFGEPEGPRYNELFARLAGILSVNLVCYFATTSTLIFMILIGSAIPLIISTRSMLKVIGAKNRRELRLGYQEEKAFQDASWMSVTGMFFTEACVPALACLWKLMKLHPWLGCTAIPILAVIWNFLTNPVVQDCCLDILLKLRFRSAMFLGWVEFGLRYALDAILHFSRMLAQALRPNVVITWLLQLGHGEQQAEKKESFVYPADFQHDKKNPITSYQTQDPVHRSRSRTDGSGLKPMSLPQYHAISHVWSHCERNRTIILNGRPFPITSSDYNILCKSSSYSAPRTIWIDTICINQRDGVEKASQIKKNARYLLQCQILRAYGASKSDCSAIMTEMLLRKKNDKWVRARIDSLLELLSNEWFERTWVIQEFVTARHVVVNYGKHSFNWTKFTLLAQMIEDEEVPEVAQCLMSGGNHSGARLKSWVKRPVRLEEWRGRLLNMRLDDIHEILATFQSCKATQWQDKVFALIGFSESANRLSSLIDYQLPKDKVLLEVAHHIDGMGNLMETFPFAGLSLLPTYPTNIPSWVADWTVSRDIDPILAGHNRKYDASKEENARISNGASRNEITVSSVLFDAIKKISEVDLNFTPDAGTLQSNPKLIDSVLQYFASAMDLARRECTDPYQPLGKSSVPLDEAVSRTMIGDAVELLQPIIWDYQNLVSRFLDHGQSIKQALEQGKFKFNNIHPLPQSYGAYEKETERELQVGQLMKDIENARWLCGGQDTRRKFGVTGKGCIGIVPRKALVGDLICILYGSTVPMVLRKMPSYDSYQLVGEAYVHGIMDGEGLESAVKMRFNLR</sequence>
<feature type="transmembrane region" description="Helical" evidence="2">
    <location>
        <begin position="164"/>
        <end position="186"/>
    </location>
</feature>
<dbReference type="InterPro" id="IPR010730">
    <property type="entry name" value="HET"/>
</dbReference>